<sequence length="26" mass="3052">MRVKKVLEDVNISRSMYRVVLCGKKV</sequence>
<name>A0A8R7V2E3_TRIUA</name>
<keyword evidence="2" id="KW-1185">Reference proteome</keyword>
<evidence type="ECO:0000313" key="2">
    <source>
        <dbReference type="Proteomes" id="UP000015106"/>
    </source>
</evidence>
<proteinExistence type="predicted"/>
<accession>A0A8R7V2E3</accession>
<reference evidence="1" key="2">
    <citation type="submission" date="2018-03" db="EMBL/GenBank/DDBJ databases">
        <title>The Triticum urartu genome reveals the dynamic nature of wheat genome evolution.</title>
        <authorList>
            <person name="Ling H."/>
            <person name="Ma B."/>
            <person name="Shi X."/>
            <person name="Liu H."/>
            <person name="Dong L."/>
            <person name="Sun H."/>
            <person name="Cao Y."/>
            <person name="Gao Q."/>
            <person name="Zheng S."/>
            <person name="Li Y."/>
            <person name="Yu Y."/>
            <person name="Du H."/>
            <person name="Qi M."/>
            <person name="Li Y."/>
            <person name="Yu H."/>
            <person name="Cui Y."/>
            <person name="Wang N."/>
            <person name="Chen C."/>
            <person name="Wu H."/>
            <person name="Zhao Y."/>
            <person name="Zhang J."/>
            <person name="Li Y."/>
            <person name="Zhou W."/>
            <person name="Zhang B."/>
            <person name="Hu W."/>
            <person name="Eijk M."/>
            <person name="Tang J."/>
            <person name="Witsenboer H."/>
            <person name="Zhao S."/>
            <person name="Li Z."/>
            <person name="Zhang A."/>
            <person name="Wang D."/>
            <person name="Liang C."/>
        </authorList>
    </citation>
    <scope>NUCLEOTIDE SEQUENCE [LARGE SCALE GENOMIC DNA]</scope>
    <source>
        <strain evidence="1">cv. G1812</strain>
    </source>
</reference>
<dbReference type="AlphaFoldDB" id="A0A8R7V2E3"/>
<evidence type="ECO:0000313" key="1">
    <source>
        <dbReference type="EnsemblPlants" id="TuG1812G0700001919.01.T02.cds397733"/>
    </source>
</evidence>
<organism evidence="1 2">
    <name type="scientific">Triticum urartu</name>
    <name type="common">Red wild einkorn</name>
    <name type="synonym">Crithodium urartu</name>
    <dbReference type="NCBI Taxonomy" id="4572"/>
    <lineage>
        <taxon>Eukaryota</taxon>
        <taxon>Viridiplantae</taxon>
        <taxon>Streptophyta</taxon>
        <taxon>Embryophyta</taxon>
        <taxon>Tracheophyta</taxon>
        <taxon>Spermatophyta</taxon>
        <taxon>Magnoliopsida</taxon>
        <taxon>Liliopsida</taxon>
        <taxon>Poales</taxon>
        <taxon>Poaceae</taxon>
        <taxon>BOP clade</taxon>
        <taxon>Pooideae</taxon>
        <taxon>Triticodae</taxon>
        <taxon>Triticeae</taxon>
        <taxon>Triticinae</taxon>
        <taxon>Triticum</taxon>
    </lineage>
</organism>
<dbReference type="Proteomes" id="UP000015106">
    <property type="component" value="Chromosome 7"/>
</dbReference>
<reference evidence="1" key="3">
    <citation type="submission" date="2022-06" db="UniProtKB">
        <authorList>
            <consortium name="EnsemblPlants"/>
        </authorList>
    </citation>
    <scope>IDENTIFICATION</scope>
</reference>
<dbReference type="EnsemblPlants" id="TuG1812G0700001919.01.T02">
    <property type="protein sequence ID" value="TuG1812G0700001919.01.T02.cds397733"/>
    <property type="gene ID" value="TuG1812G0700001919.01"/>
</dbReference>
<reference evidence="2" key="1">
    <citation type="journal article" date="2013" name="Nature">
        <title>Draft genome of the wheat A-genome progenitor Triticum urartu.</title>
        <authorList>
            <person name="Ling H.Q."/>
            <person name="Zhao S."/>
            <person name="Liu D."/>
            <person name="Wang J."/>
            <person name="Sun H."/>
            <person name="Zhang C."/>
            <person name="Fan H."/>
            <person name="Li D."/>
            <person name="Dong L."/>
            <person name="Tao Y."/>
            <person name="Gao C."/>
            <person name="Wu H."/>
            <person name="Li Y."/>
            <person name="Cui Y."/>
            <person name="Guo X."/>
            <person name="Zheng S."/>
            <person name="Wang B."/>
            <person name="Yu K."/>
            <person name="Liang Q."/>
            <person name="Yang W."/>
            <person name="Lou X."/>
            <person name="Chen J."/>
            <person name="Feng M."/>
            <person name="Jian J."/>
            <person name="Zhang X."/>
            <person name="Luo G."/>
            <person name="Jiang Y."/>
            <person name="Liu J."/>
            <person name="Wang Z."/>
            <person name="Sha Y."/>
            <person name="Zhang B."/>
            <person name="Wu H."/>
            <person name="Tang D."/>
            <person name="Shen Q."/>
            <person name="Xue P."/>
            <person name="Zou S."/>
            <person name="Wang X."/>
            <person name="Liu X."/>
            <person name="Wang F."/>
            <person name="Yang Y."/>
            <person name="An X."/>
            <person name="Dong Z."/>
            <person name="Zhang K."/>
            <person name="Zhang X."/>
            <person name="Luo M.C."/>
            <person name="Dvorak J."/>
            <person name="Tong Y."/>
            <person name="Wang J."/>
            <person name="Yang H."/>
            <person name="Li Z."/>
            <person name="Wang D."/>
            <person name="Zhang A."/>
            <person name="Wang J."/>
        </authorList>
    </citation>
    <scope>NUCLEOTIDE SEQUENCE</scope>
    <source>
        <strain evidence="2">cv. G1812</strain>
    </source>
</reference>
<dbReference type="Gramene" id="TuG1812G0700001919.01.T02">
    <property type="protein sequence ID" value="TuG1812G0700001919.01.T02.cds397733"/>
    <property type="gene ID" value="TuG1812G0700001919.01"/>
</dbReference>
<protein>
    <submittedName>
        <fullName evidence="1">Uncharacterized protein</fullName>
    </submittedName>
</protein>